<gene>
    <name evidence="2" type="ORF">CDAR_549691</name>
</gene>
<proteinExistence type="predicted"/>
<accession>A0AAV4T8R4</accession>
<evidence type="ECO:0000256" key="1">
    <source>
        <dbReference type="SAM" id="Phobius"/>
    </source>
</evidence>
<organism evidence="2 3">
    <name type="scientific">Caerostris darwini</name>
    <dbReference type="NCBI Taxonomy" id="1538125"/>
    <lineage>
        <taxon>Eukaryota</taxon>
        <taxon>Metazoa</taxon>
        <taxon>Ecdysozoa</taxon>
        <taxon>Arthropoda</taxon>
        <taxon>Chelicerata</taxon>
        <taxon>Arachnida</taxon>
        <taxon>Araneae</taxon>
        <taxon>Araneomorphae</taxon>
        <taxon>Entelegynae</taxon>
        <taxon>Araneoidea</taxon>
        <taxon>Araneidae</taxon>
        <taxon>Caerostris</taxon>
    </lineage>
</organism>
<name>A0AAV4T8R4_9ARAC</name>
<dbReference type="EMBL" id="BPLQ01009221">
    <property type="protein sequence ID" value="GIY42559.1"/>
    <property type="molecule type" value="Genomic_DNA"/>
</dbReference>
<feature type="transmembrane region" description="Helical" evidence="1">
    <location>
        <begin position="29"/>
        <end position="54"/>
    </location>
</feature>
<keyword evidence="1" id="KW-0472">Membrane</keyword>
<dbReference type="AlphaFoldDB" id="A0AAV4T8R4"/>
<comment type="caution">
    <text evidence="2">The sequence shown here is derived from an EMBL/GenBank/DDBJ whole genome shotgun (WGS) entry which is preliminary data.</text>
</comment>
<keyword evidence="3" id="KW-1185">Reference proteome</keyword>
<evidence type="ECO:0000313" key="3">
    <source>
        <dbReference type="Proteomes" id="UP001054837"/>
    </source>
</evidence>
<sequence>MRVLRSNQCGLLVDYNSCKRGVPALNTSVLVSSSVCASICAYFDVFFVCFHSLLQKMLLLPRGPRGPLSYQDPIISGPTV</sequence>
<keyword evidence="1" id="KW-1133">Transmembrane helix</keyword>
<protein>
    <submittedName>
        <fullName evidence="2">Uncharacterized protein</fullName>
    </submittedName>
</protein>
<reference evidence="2 3" key="1">
    <citation type="submission" date="2021-06" db="EMBL/GenBank/DDBJ databases">
        <title>Caerostris darwini draft genome.</title>
        <authorList>
            <person name="Kono N."/>
            <person name="Arakawa K."/>
        </authorList>
    </citation>
    <scope>NUCLEOTIDE SEQUENCE [LARGE SCALE GENOMIC DNA]</scope>
</reference>
<evidence type="ECO:0000313" key="2">
    <source>
        <dbReference type="EMBL" id="GIY42559.1"/>
    </source>
</evidence>
<dbReference type="Proteomes" id="UP001054837">
    <property type="component" value="Unassembled WGS sequence"/>
</dbReference>
<keyword evidence="1" id="KW-0812">Transmembrane</keyword>